<dbReference type="Pfam" id="PF07690">
    <property type="entry name" value="MFS_1"/>
    <property type="match status" value="1"/>
</dbReference>
<comment type="subcellular location">
    <subcellularLocation>
        <location evidence="1">Membrane</location>
        <topology evidence="1">Multi-pass membrane protein</topology>
    </subcellularLocation>
</comment>
<dbReference type="EMBL" id="JBFXLS010000011">
    <property type="protein sequence ID" value="KAL2830859.1"/>
    <property type="molecule type" value="Genomic_DNA"/>
</dbReference>
<feature type="transmembrane region" description="Helical" evidence="5">
    <location>
        <begin position="90"/>
        <end position="109"/>
    </location>
</feature>
<dbReference type="PROSITE" id="PS50850">
    <property type="entry name" value="MFS"/>
    <property type="match status" value="1"/>
</dbReference>
<keyword evidence="3 5" id="KW-1133">Transmembrane helix</keyword>
<feature type="transmembrane region" description="Helical" evidence="5">
    <location>
        <begin position="286"/>
        <end position="305"/>
    </location>
</feature>
<keyword evidence="8" id="KW-1185">Reference proteome</keyword>
<feature type="transmembrane region" description="Helical" evidence="5">
    <location>
        <begin position="177"/>
        <end position="199"/>
    </location>
</feature>
<feature type="domain" description="Major facilitator superfamily (MFS) profile" evidence="6">
    <location>
        <begin position="25"/>
        <end position="491"/>
    </location>
</feature>
<feature type="transmembrane region" description="Helical" evidence="5">
    <location>
        <begin position="115"/>
        <end position="137"/>
    </location>
</feature>
<feature type="transmembrane region" description="Helical" evidence="5">
    <location>
        <begin position="417"/>
        <end position="436"/>
    </location>
</feature>
<evidence type="ECO:0000259" key="6">
    <source>
        <dbReference type="PROSITE" id="PS50850"/>
    </source>
</evidence>
<dbReference type="InterPro" id="IPR011701">
    <property type="entry name" value="MFS"/>
</dbReference>
<evidence type="ECO:0000256" key="3">
    <source>
        <dbReference type="ARBA" id="ARBA00022989"/>
    </source>
</evidence>
<evidence type="ECO:0000256" key="2">
    <source>
        <dbReference type="ARBA" id="ARBA00022692"/>
    </source>
</evidence>
<sequence length="513" mass="54752">MERETKTSIELEKESVQLPSRFYFAFFSMSALALAAALSTTSLSIALQTIAQDFHLSTPKAFWLGTSTALTSTIIQPCCATLADVVGRRAALTGSALLLAIGSLMGAVAPNYATILAGRALQGFGSGGISALTDIIVTDIVPLRVRGKWFAFISVPWAIGTTVGPVLSGILTTAGTWRWVFGINVIASTTATAACWFALPALPSAQNCLSNLLHADIIGFLLLALSLVAILVPIMQASVVYPWQDAHTLAPLLVGISGLFLFLAYEQFWARNPLIPLARFRNRSCLLTFFCTMLHGIVLWCLMYYLPVYYESIKGFTSLNSGLAVLPETLTLVPASILIGYLVSWTGRYRWAIWLGWTLSATGSGILYLLTPETKTGVWISLNLPVGVGMGLLFGAMGFAVQAAVEPERVSLAVTLYSFWRAFGAALGISIGSAIVSSGSGSGSDETQSLASSRSSQIDSGMTALRHVWIFCTAACVVALIGSLGIESFSLDQPLVKTKKRDRRCGEDGSDVV</sequence>
<dbReference type="Gene3D" id="1.20.1250.20">
    <property type="entry name" value="MFS general substrate transporter like domains"/>
    <property type="match status" value="2"/>
</dbReference>
<dbReference type="InterPro" id="IPR020846">
    <property type="entry name" value="MFS_dom"/>
</dbReference>
<feature type="transmembrane region" description="Helical" evidence="5">
    <location>
        <begin position="149"/>
        <end position="171"/>
    </location>
</feature>
<feature type="transmembrane region" description="Helical" evidence="5">
    <location>
        <begin position="61"/>
        <end position="83"/>
    </location>
</feature>
<reference evidence="7 8" key="1">
    <citation type="submission" date="2024-07" db="EMBL/GenBank/DDBJ databases">
        <title>Section-level genome sequencing and comparative genomics of Aspergillus sections Usti and Cavernicolus.</title>
        <authorList>
            <consortium name="Lawrence Berkeley National Laboratory"/>
            <person name="Nybo J.L."/>
            <person name="Vesth T.C."/>
            <person name="Theobald S."/>
            <person name="Frisvad J.C."/>
            <person name="Larsen T.O."/>
            <person name="Kjaerboelling I."/>
            <person name="Rothschild-Mancinelli K."/>
            <person name="Lyhne E.K."/>
            <person name="Kogle M.E."/>
            <person name="Barry K."/>
            <person name="Clum A."/>
            <person name="Na H."/>
            <person name="Ledsgaard L."/>
            <person name="Lin J."/>
            <person name="Lipzen A."/>
            <person name="Kuo A."/>
            <person name="Riley R."/>
            <person name="Mondo S."/>
            <person name="LaButti K."/>
            <person name="Haridas S."/>
            <person name="Pangalinan J."/>
            <person name="Salamov A.A."/>
            <person name="Simmons B.A."/>
            <person name="Magnuson J.K."/>
            <person name="Chen J."/>
            <person name="Drula E."/>
            <person name="Henrissat B."/>
            <person name="Wiebenga A."/>
            <person name="Lubbers R.J."/>
            <person name="Gomes A.C."/>
            <person name="Makela M.R."/>
            <person name="Stajich J."/>
            <person name="Grigoriev I.V."/>
            <person name="Mortensen U.H."/>
            <person name="De vries R.P."/>
            <person name="Baker S.E."/>
            <person name="Andersen M.R."/>
        </authorList>
    </citation>
    <scope>NUCLEOTIDE SEQUENCE [LARGE SCALE GENOMIC DNA]</scope>
    <source>
        <strain evidence="7 8">CBS 600.67</strain>
    </source>
</reference>
<keyword evidence="4 5" id="KW-0472">Membrane</keyword>
<keyword evidence="2 5" id="KW-0812">Transmembrane</keyword>
<feature type="transmembrane region" description="Helical" evidence="5">
    <location>
        <begin position="246"/>
        <end position="265"/>
    </location>
</feature>
<feature type="transmembrane region" description="Helical" evidence="5">
    <location>
        <begin position="21"/>
        <end position="41"/>
    </location>
</feature>
<dbReference type="InterPro" id="IPR036259">
    <property type="entry name" value="MFS_trans_sf"/>
</dbReference>
<feature type="transmembrane region" description="Helical" evidence="5">
    <location>
        <begin position="382"/>
        <end position="405"/>
    </location>
</feature>
<dbReference type="SUPFAM" id="SSF103473">
    <property type="entry name" value="MFS general substrate transporter"/>
    <property type="match status" value="1"/>
</dbReference>
<dbReference type="PANTHER" id="PTHR23501:SF59">
    <property type="entry name" value="MAJOR FACILITATOR SUPERFAMILY (MFS) PROFILE DOMAIN-CONTAINING PROTEIN-RELATED"/>
    <property type="match status" value="1"/>
</dbReference>
<gene>
    <name evidence="7" type="ORF">BDW59DRAFT_158295</name>
</gene>
<proteinExistence type="predicted"/>
<protein>
    <submittedName>
        <fullName evidence="7">Major facilitator superfamily domain-containing protein</fullName>
    </submittedName>
</protein>
<feature type="transmembrane region" description="Helical" evidence="5">
    <location>
        <begin position="325"/>
        <end position="344"/>
    </location>
</feature>
<feature type="transmembrane region" description="Helical" evidence="5">
    <location>
        <begin position="351"/>
        <end position="370"/>
    </location>
</feature>
<feature type="transmembrane region" description="Helical" evidence="5">
    <location>
        <begin position="468"/>
        <end position="491"/>
    </location>
</feature>
<comment type="caution">
    <text evidence="7">The sequence shown here is derived from an EMBL/GenBank/DDBJ whole genome shotgun (WGS) entry which is preliminary data.</text>
</comment>
<evidence type="ECO:0000256" key="1">
    <source>
        <dbReference type="ARBA" id="ARBA00004141"/>
    </source>
</evidence>
<feature type="transmembrane region" description="Helical" evidence="5">
    <location>
        <begin position="211"/>
        <end position="234"/>
    </location>
</feature>
<dbReference type="Proteomes" id="UP001610335">
    <property type="component" value="Unassembled WGS sequence"/>
</dbReference>
<dbReference type="PRINTS" id="PR01036">
    <property type="entry name" value="TCRTETB"/>
</dbReference>
<dbReference type="PANTHER" id="PTHR23501">
    <property type="entry name" value="MAJOR FACILITATOR SUPERFAMILY"/>
    <property type="match status" value="1"/>
</dbReference>
<organism evidence="7 8">
    <name type="scientific">Aspergillus cavernicola</name>
    <dbReference type="NCBI Taxonomy" id="176166"/>
    <lineage>
        <taxon>Eukaryota</taxon>
        <taxon>Fungi</taxon>
        <taxon>Dikarya</taxon>
        <taxon>Ascomycota</taxon>
        <taxon>Pezizomycotina</taxon>
        <taxon>Eurotiomycetes</taxon>
        <taxon>Eurotiomycetidae</taxon>
        <taxon>Eurotiales</taxon>
        <taxon>Aspergillaceae</taxon>
        <taxon>Aspergillus</taxon>
        <taxon>Aspergillus subgen. Nidulantes</taxon>
    </lineage>
</organism>
<evidence type="ECO:0000313" key="8">
    <source>
        <dbReference type="Proteomes" id="UP001610335"/>
    </source>
</evidence>
<evidence type="ECO:0000256" key="4">
    <source>
        <dbReference type="ARBA" id="ARBA00023136"/>
    </source>
</evidence>
<accession>A0ABR4ISX7</accession>
<evidence type="ECO:0000313" key="7">
    <source>
        <dbReference type="EMBL" id="KAL2830859.1"/>
    </source>
</evidence>
<evidence type="ECO:0000256" key="5">
    <source>
        <dbReference type="SAM" id="Phobius"/>
    </source>
</evidence>
<name>A0ABR4ISX7_9EURO</name>